<keyword evidence="14" id="KW-0376">Hydrogen peroxide</keyword>
<keyword evidence="13" id="KW-0539">Nucleus</keyword>
<dbReference type="InterPro" id="IPR020835">
    <property type="entry name" value="Catalase_sf"/>
</dbReference>
<dbReference type="GO" id="GO:0004096">
    <property type="term" value="F:catalase activity"/>
    <property type="evidence" value="ECO:0007669"/>
    <property type="project" value="UniProtKB-EC"/>
</dbReference>
<dbReference type="PROSITE" id="PS51402">
    <property type="entry name" value="CATALASE_3"/>
    <property type="match status" value="1"/>
</dbReference>
<dbReference type="InterPro" id="IPR013088">
    <property type="entry name" value="Znf_NHR/GATA"/>
</dbReference>
<dbReference type="SMART" id="SM01060">
    <property type="entry name" value="Catalase"/>
    <property type="match status" value="1"/>
</dbReference>
<name>A0A915DN55_9BILA</name>
<dbReference type="PANTHER" id="PTHR11465:SF9">
    <property type="entry name" value="CATALASE"/>
    <property type="match status" value="1"/>
</dbReference>
<evidence type="ECO:0000313" key="16">
    <source>
        <dbReference type="Proteomes" id="UP000887574"/>
    </source>
</evidence>
<evidence type="ECO:0000256" key="14">
    <source>
        <dbReference type="ARBA" id="ARBA00023324"/>
    </source>
</evidence>
<evidence type="ECO:0000256" key="12">
    <source>
        <dbReference type="ARBA" id="ARBA00023170"/>
    </source>
</evidence>
<evidence type="ECO:0000256" key="4">
    <source>
        <dbReference type="ARBA" id="ARBA00022723"/>
    </source>
</evidence>
<dbReference type="Pfam" id="PF00105">
    <property type="entry name" value="zf-C4"/>
    <property type="match status" value="1"/>
</dbReference>
<feature type="domain" description="Nuclear receptor" evidence="15">
    <location>
        <begin position="510"/>
        <end position="583"/>
    </location>
</feature>
<dbReference type="GO" id="GO:0042744">
    <property type="term" value="P:hydrogen peroxide catabolic process"/>
    <property type="evidence" value="ECO:0007669"/>
    <property type="project" value="UniProtKB-KW"/>
</dbReference>
<organism evidence="16 17">
    <name type="scientific">Ditylenchus dipsaci</name>
    <dbReference type="NCBI Taxonomy" id="166011"/>
    <lineage>
        <taxon>Eukaryota</taxon>
        <taxon>Metazoa</taxon>
        <taxon>Ecdysozoa</taxon>
        <taxon>Nematoda</taxon>
        <taxon>Chromadorea</taxon>
        <taxon>Rhabditida</taxon>
        <taxon>Tylenchina</taxon>
        <taxon>Tylenchomorpha</taxon>
        <taxon>Sphaerularioidea</taxon>
        <taxon>Anguinidae</taxon>
        <taxon>Anguininae</taxon>
        <taxon>Ditylenchus</taxon>
    </lineage>
</organism>
<dbReference type="SUPFAM" id="SSF57716">
    <property type="entry name" value="Glucocorticoid receptor-like (DNA-binding domain)"/>
    <property type="match status" value="1"/>
</dbReference>
<dbReference type="GO" id="GO:0005777">
    <property type="term" value="C:peroxisome"/>
    <property type="evidence" value="ECO:0007669"/>
    <property type="project" value="TreeGrafter"/>
</dbReference>
<keyword evidence="10" id="KW-0238">DNA-binding</keyword>
<dbReference type="Gene3D" id="3.30.50.10">
    <property type="entry name" value="Erythroid Transcription Factor GATA-1, subunit A"/>
    <property type="match status" value="1"/>
</dbReference>
<dbReference type="WBParaSite" id="jg21821">
    <property type="protein sequence ID" value="jg21821"/>
    <property type="gene ID" value="jg21821"/>
</dbReference>
<comment type="similarity">
    <text evidence="1">Belongs to the catalase family.</text>
</comment>
<dbReference type="GO" id="GO:0003700">
    <property type="term" value="F:DNA-binding transcription factor activity"/>
    <property type="evidence" value="ECO:0007669"/>
    <property type="project" value="InterPro"/>
</dbReference>
<keyword evidence="11" id="KW-0804">Transcription</keyword>
<keyword evidence="7" id="KW-0560">Oxidoreductase</keyword>
<dbReference type="Pfam" id="PF06628">
    <property type="entry name" value="Catalase-rel"/>
    <property type="match status" value="1"/>
</dbReference>
<dbReference type="GO" id="GO:0005739">
    <property type="term" value="C:mitochondrion"/>
    <property type="evidence" value="ECO:0007669"/>
    <property type="project" value="TreeGrafter"/>
</dbReference>
<dbReference type="GO" id="GO:0008270">
    <property type="term" value="F:zinc ion binding"/>
    <property type="evidence" value="ECO:0007669"/>
    <property type="project" value="UniProtKB-KW"/>
</dbReference>
<keyword evidence="5" id="KW-0863">Zinc-finger</keyword>
<sequence length="668" mass="76932">MLMQDLVYLDEIQHFDRERVPERVVTNDISKYCKASIFGEVGKQTPLFVRFSIVGAERGGPDTVRDLRGFAIKFYTDEGIWDLVANNTPIFFIRDPLLFTSFIHTLKRNPVNNLKHPNMFFDFCSLRPESMHQLMWMFGDRGTPDGYRFMNGYGSHTFKLVNKNLEPVYCKFHIKSNQGIKCLTSDESRKYNGDDPDYATRDLYTAIDAGEYPAWTFYIQVMTMEQAQSFRWNPFDLTKVWPHGEFPLIEVGRIVLNRNVKNYFAEVEQAAFSPARLVPGIEVSPDKMLQGRLISYSDTQYHRIGPNFMQLPINCPFKISTHNTQLDGHMCLTDNQDGQPTYHPNSFHGPVEQGEQVREKADVYDQPATFWEKVLDEGQRQRLVENIVGALKLCAPPIQLRTVQQFNKVNQDFAKRVQKGLEEHVRFQIDLNFLLKCRACRFDRSLLLGMNLEVLKIPDCLDRDSIVAEFSARKHSLLEKYKDYKLILPKSFRLLTMQNNCGVKALQNATKICLVCGQLTYCLHYGILSCKSCKSSFRRIILSEKRFACSKPTLDDINHVLKCRACRFDRSLLLGMNPEALKLPDCLDRDSIVAEFSARKHSLLEKYKDYKLILPKACPVLEANLEKVRESNACLPAMIENWTIEKLILTPQNILANADDHTKPAIGL</sequence>
<evidence type="ECO:0000256" key="3">
    <source>
        <dbReference type="ARBA" id="ARBA00022617"/>
    </source>
</evidence>
<keyword evidence="12" id="KW-0675">Receptor</keyword>
<keyword evidence="3" id="KW-0349">Heme</keyword>
<evidence type="ECO:0000256" key="11">
    <source>
        <dbReference type="ARBA" id="ARBA00023163"/>
    </source>
</evidence>
<dbReference type="SMART" id="SM00399">
    <property type="entry name" value="ZnF_C4"/>
    <property type="match status" value="1"/>
</dbReference>
<dbReference type="Proteomes" id="UP000887574">
    <property type="component" value="Unplaced"/>
</dbReference>
<evidence type="ECO:0000256" key="1">
    <source>
        <dbReference type="ARBA" id="ARBA00005329"/>
    </source>
</evidence>
<accession>A0A915DN55</accession>
<evidence type="ECO:0000256" key="6">
    <source>
        <dbReference type="ARBA" id="ARBA00022833"/>
    </source>
</evidence>
<dbReference type="GO" id="GO:0042542">
    <property type="term" value="P:response to hydrogen peroxide"/>
    <property type="evidence" value="ECO:0007669"/>
    <property type="project" value="TreeGrafter"/>
</dbReference>
<keyword evidence="6" id="KW-0862">Zinc</keyword>
<dbReference type="InterPro" id="IPR001628">
    <property type="entry name" value="Znf_hrmn_rcpt"/>
</dbReference>
<keyword evidence="2" id="KW-0575">Peroxidase</keyword>
<dbReference type="InterPro" id="IPR010582">
    <property type="entry name" value="Catalase_immune_responsive"/>
</dbReference>
<evidence type="ECO:0000313" key="17">
    <source>
        <dbReference type="WBParaSite" id="jg21821"/>
    </source>
</evidence>
<keyword evidence="4" id="KW-0479">Metal-binding</keyword>
<evidence type="ECO:0000256" key="10">
    <source>
        <dbReference type="ARBA" id="ARBA00023125"/>
    </source>
</evidence>
<keyword evidence="8" id="KW-0408">Iron</keyword>
<dbReference type="PRINTS" id="PR00047">
    <property type="entry name" value="STROIDFINGER"/>
</dbReference>
<evidence type="ECO:0000259" key="15">
    <source>
        <dbReference type="PROSITE" id="PS51030"/>
    </source>
</evidence>
<proteinExistence type="inferred from homology"/>
<dbReference type="Gene3D" id="2.40.180.10">
    <property type="entry name" value="Catalase core domain"/>
    <property type="match status" value="1"/>
</dbReference>
<dbReference type="PANTHER" id="PTHR11465">
    <property type="entry name" value="CATALASE"/>
    <property type="match status" value="1"/>
</dbReference>
<keyword evidence="16" id="KW-1185">Reference proteome</keyword>
<keyword evidence="9" id="KW-0805">Transcription regulation</keyword>
<evidence type="ECO:0000256" key="5">
    <source>
        <dbReference type="ARBA" id="ARBA00022771"/>
    </source>
</evidence>
<dbReference type="SUPFAM" id="SSF56634">
    <property type="entry name" value="Heme-dependent catalase-like"/>
    <property type="match status" value="1"/>
</dbReference>
<dbReference type="PROSITE" id="PS51030">
    <property type="entry name" value="NUCLEAR_REC_DBD_2"/>
    <property type="match status" value="1"/>
</dbReference>
<dbReference type="PRINTS" id="PR00067">
    <property type="entry name" value="CATALASE"/>
</dbReference>
<protein>
    <submittedName>
        <fullName evidence="17">Nuclear receptor domain-containing protein</fullName>
    </submittedName>
</protein>
<evidence type="ECO:0000256" key="9">
    <source>
        <dbReference type="ARBA" id="ARBA00023015"/>
    </source>
</evidence>
<dbReference type="Pfam" id="PF00199">
    <property type="entry name" value="Catalase"/>
    <property type="match status" value="1"/>
</dbReference>
<reference evidence="17" key="1">
    <citation type="submission" date="2022-11" db="UniProtKB">
        <authorList>
            <consortium name="WormBaseParasite"/>
        </authorList>
    </citation>
    <scope>IDENTIFICATION</scope>
</reference>
<dbReference type="GO" id="GO:0020037">
    <property type="term" value="F:heme binding"/>
    <property type="evidence" value="ECO:0007669"/>
    <property type="project" value="InterPro"/>
</dbReference>
<dbReference type="FunFam" id="2.40.180.10:FF:000001">
    <property type="entry name" value="Catalase"/>
    <property type="match status" value="1"/>
</dbReference>
<dbReference type="InterPro" id="IPR018028">
    <property type="entry name" value="Catalase"/>
</dbReference>
<evidence type="ECO:0000256" key="13">
    <source>
        <dbReference type="ARBA" id="ARBA00023242"/>
    </source>
</evidence>
<evidence type="ECO:0000256" key="2">
    <source>
        <dbReference type="ARBA" id="ARBA00022559"/>
    </source>
</evidence>
<dbReference type="AlphaFoldDB" id="A0A915DN55"/>
<dbReference type="GO" id="GO:0043565">
    <property type="term" value="F:sequence-specific DNA binding"/>
    <property type="evidence" value="ECO:0007669"/>
    <property type="project" value="InterPro"/>
</dbReference>
<evidence type="ECO:0000256" key="7">
    <source>
        <dbReference type="ARBA" id="ARBA00023002"/>
    </source>
</evidence>
<dbReference type="InterPro" id="IPR011614">
    <property type="entry name" value="Catalase_core"/>
</dbReference>
<evidence type="ECO:0000256" key="8">
    <source>
        <dbReference type="ARBA" id="ARBA00023004"/>
    </source>
</evidence>